<dbReference type="EMBL" id="JARK01001667">
    <property type="protein sequence ID" value="EYB83697.1"/>
    <property type="molecule type" value="Genomic_DNA"/>
</dbReference>
<keyword evidence="3" id="KW-1185">Reference proteome</keyword>
<evidence type="ECO:0000313" key="3">
    <source>
        <dbReference type="Proteomes" id="UP000024635"/>
    </source>
</evidence>
<feature type="transmembrane region" description="Helical" evidence="1">
    <location>
        <begin position="53"/>
        <end position="74"/>
    </location>
</feature>
<keyword evidence="1" id="KW-1133">Transmembrane helix</keyword>
<dbReference type="AlphaFoldDB" id="A0A016S032"/>
<gene>
    <name evidence="2" type="primary">Acey_s0331.g2734</name>
    <name evidence="2" type="ORF">Y032_0331g2734</name>
</gene>
<keyword evidence="1" id="KW-0472">Membrane</keyword>
<name>A0A016S032_9BILA</name>
<sequence length="100" mass="11011">MQIYFWNVMDSHNIGLIQGGLRALRGSAWLQLSCVGVECDATVASLRPSRRNYYFALVAGAAILAVVLSCNAMVNLSGSNFALVVKDGWWFQDVLFLQPN</sequence>
<proteinExistence type="predicted"/>
<evidence type="ECO:0000313" key="2">
    <source>
        <dbReference type="EMBL" id="EYB83697.1"/>
    </source>
</evidence>
<dbReference type="Proteomes" id="UP000024635">
    <property type="component" value="Unassembled WGS sequence"/>
</dbReference>
<accession>A0A016S032</accession>
<organism evidence="2 3">
    <name type="scientific">Ancylostoma ceylanicum</name>
    <dbReference type="NCBI Taxonomy" id="53326"/>
    <lineage>
        <taxon>Eukaryota</taxon>
        <taxon>Metazoa</taxon>
        <taxon>Ecdysozoa</taxon>
        <taxon>Nematoda</taxon>
        <taxon>Chromadorea</taxon>
        <taxon>Rhabditida</taxon>
        <taxon>Rhabditina</taxon>
        <taxon>Rhabditomorpha</taxon>
        <taxon>Strongyloidea</taxon>
        <taxon>Ancylostomatidae</taxon>
        <taxon>Ancylostomatinae</taxon>
        <taxon>Ancylostoma</taxon>
    </lineage>
</organism>
<protein>
    <submittedName>
        <fullName evidence="2">Uncharacterized protein</fullName>
    </submittedName>
</protein>
<reference evidence="3" key="1">
    <citation type="journal article" date="2015" name="Nat. Genet.">
        <title>The genome and transcriptome of the zoonotic hookworm Ancylostoma ceylanicum identify infection-specific gene families.</title>
        <authorList>
            <person name="Schwarz E.M."/>
            <person name="Hu Y."/>
            <person name="Antoshechkin I."/>
            <person name="Miller M.M."/>
            <person name="Sternberg P.W."/>
            <person name="Aroian R.V."/>
        </authorList>
    </citation>
    <scope>NUCLEOTIDE SEQUENCE</scope>
    <source>
        <strain evidence="3">HY135</strain>
    </source>
</reference>
<comment type="caution">
    <text evidence="2">The sequence shown here is derived from an EMBL/GenBank/DDBJ whole genome shotgun (WGS) entry which is preliminary data.</text>
</comment>
<evidence type="ECO:0000256" key="1">
    <source>
        <dbReference type="SAM" id="Phobius"/>
    </source>
</evidence>
<keyword evidence="1" id="KW-0812">Transmembrane</keyword>